<name>A0A6C0AEA7_9ZZZZ</name>
<proteinExistence type="predicted"/>
<organism evidence="1">
    <name type="scientific">viral metagenome</name>
    <dbReference type="NCBI Taxonomy" id="1070528"/>
    <lineage>
        <taxon>unclassified sequences</taxon>
        <taxon>metagenomes</taxon>
        <taxon>organismal metagenomes</taxon>
    </lineage>
</organism>
<dbReference type="EMBL" id="MN740594">
    <property type="protein sequence ID" value="QHS78097.1"/>
    <property type="molecule type" value="Genomic_DNA"/>
</dbReference>
<sequence>MLEILINSENFNLKKEEFNEMYDYITNSGEGAYYIYSLLSNYF</sequence>
<evidence type="ECO:0000313" key="1">
    <source>
        <dbReference type="EMBL" id="QHS78097.1"/>
    </source>
</evidence>
<protein>
    <submittedName>
        <fullName evidence="1">Uncharacterized protein</fullName>
    </submittedName>
</protein>
<dbReference type="AlphaFoldDB" id="A0A6C0AEA7"/>
<reference evidence="1" key="1">
    <citation type="journal article" date="2020" name="Nature">
        <title>Giant virus diversity and host interactions through global metagenomics.</title>
        <authorList>
            <person name="Schulz F."/>
            <person name="Roux S."/>
            <person name="Paez-Espino D."/>
            <person name="Jungbluth S."/>
            <person name="Walsh D.A."/>
            <person name="Denef V.J."/>
            <person name="McMahon K.D."/>
            <person name="Konstantinidis K.T."/>
            <person name="Eloe-Fadrosh E.A."/>
            <person name="Kyrpides N.C."/>
            <person name="Woyke T."/>
        </authorList>
    </citation>
    <scope>NUCLEOTIDE SEQUENCE</scope>
    <source>
        <strain evidence="1">GVMAG-S-1021933-23</strain>
    </source>
</reference>
<accession>A0A6C0AEA7</accession>